<dbReference type="RefSeq" id="WP_394841374.1">
    <property type="nucleotide sequence ID" value="NZ_CP089982.1"/>
</dbReference>
<dbReference type="Gene3D" id="3.40.50.2300">
    <property type="match status" value="2"/>
</dbReference>
<evidence type="ECO:0000259" key="2">
    <source>
        <dbReference type="Pfam" id="PF02608"/>
    </source>
</evidence>
<accession>A0ABZ2K125</accession>
<dbReference type="Pfam" id="PF02608">
    <property type="entry name" value="Bmp"/>
    <property type="match status" value="1"/>
</dbReference>
<protein>
    <submittedName>
        <fullName evidence="3">BMP family ABC transporter substrate-binding protein</fullName>
    </submittedName>
</protein>
<sequence length="507" mass="56461">MEVSLFIKRHPWVVGLATSAALGCTFVVESDIKGSGLGTVCAANDQCHAGVCDNGICVASCTVDGECPSPTKCFAGKCQTPLKVAGLWIGPVTEGEGWNSTHQEGMEEAAKQLPYLNWYRRENVLPFTGDVDKMVDQAVLEEKVDVVVLNSFSQREEMMKKAEQYKHVKFLNCSGDNFNGHNAISYDGHIEQSWWVAGRVAASKAKKRLGFVASFITPEVVRYISAFYLGARSVNKDIKVEVQWLGFWVDYKTPESYPYKGPLSDNQDVKLYREDLLTYRLIDSGAEVIAHSTDSQRPVRAIERLTKDGKIHDVYSISNDNKAGCVDLLTKQRMQSCLGSPYWNWTPLYIQMFEDIHRGTWRADQNRNEVMIIDPAKSVPGFELNPASGIDSNAVRSYVTEISSRGWEHTFAGPYETTGQRDRDLDGLADAVQAFGADEKMSETEYNTMCWFPKGVIEKFDVTDPKSADVDGRVPDEDRVRDTKFVNDLEGPPGVPPGVGIVCKKNL</sequence>
<dbReference type="InterPro" id="IPR003760">
    <property type="entry name" value="PnrA-like"/>
</dbReference>
<feature type="domain" description="ABC transporter substrate-binding protein PnrA-like" evidence="2">
    <location>
        <begin position="90"/>
        <end position="253"/>
    </location>
</feature>
<evidence type="ECO:0000256" key="1">
    <source>
        <dbReference type="ARBA" id="ARBA00022729"/>
    </source>
</evidence>
<evidence type="ECO:0000313" key="4">
    <source>
        <dbReference type="Proteomes" id="UP001379533"/>
    </source>
</evidence>
<reference evidence="3 4" key="1">
    <citation type="submission" date="2021-12" db="EMBL/GenBank/DDBJ databases">
        <title>Discovery of the Pendulisporaceae a myxobacterial family with distinct sporulation behavior and unique specialized metabolism.</title>
        <authorList>
            <person name="Garcia R."/>
            <person name="Popoff A."/>
            <person name="Bader C.D."/>
            <person name="Loehr J."/>
            <person name="Walesch S."/>
            <person name="Walt C."/>
            <person name="Boldt J."/>
            <person name="Bunk B."/>
            <person name="Haeckl F.J.F.P.J."/>
            <person name="Gunesch A.P."/>
            <person name="Birkelbach J."/>
            <person name="Nuebel U."/>
            <person name="Pietschmann T."/>
            <person name="Bach T."/>
            <person name="Mueller R."/>
        </authorList>
    </citation>
    <scope>NUCLEOTIDE SEQUENCE [LARGE SCALE GENOMIC DNA]</scope>
    <source>
        <strain evidence="3 4">MSr12523</strain>
    </source>
</reference>
<dbReference type="InterPro" id="IPR052910">
    <property type="entry name" value="ABC-Purine-Binding"/>
</dbReference>
<proteinExistence type="predicted"/>
<keyword evidence="4" id="KW-1185">Reference proteome</keyword>
<dbReference type="EMBL" id="CP089982">
    <property type="protein sequence ID" value="WXA90755.1"/>
    <property type="molecule type" value="Genomic_DNA"/>
</dbReference>
<dbReference type="PANTHER" id="PTHR43208:SF1">
    <property type="entry name" value="ABC TRANSPORTER SUBSTRATE-BINDING PROTEIN"/>
    <property type="match status" value="1"/>
</dbReference>
<evidence type="ECO:0000313" key="3">
    <source>
        <dbReference type="EMBL" id="WXA90755.1"/>
    </source>
</evidence>
<name>A0ABZ2K125_9BACT</name>
<dbReference type="PANTHER" id="PTHR43208">
    <property type="entry name" value="ABC TRANSPORTER SUBSTRATE-BINDING PROTEIN"/>
    <property type="match status" value="1"/>
</dbReference>
<gene>
    <name evidence="3" type="ORF">LZC95_30410</name>
</gene>
<organism evidence="3 4">
    <name type="scientific">Pendulispora brunnea</name>
    <dbReference type="NCBI Taxonomy" id="2905690"/>
    <lineage>
        <taxon>Bacteria</taxon>
        <taxon>Pseudomonadati</taxon>
        <taxon>Myxococcota</taxon>
        <taxon>Myxococcia</taxon>
        <taxon>Myxococcales</taxon>
        <taxon>Sorangiineae</taxon>
        <taxon>Pendulisporaceae</taxon>
        <taxon>Pendulispora</taxon>
    </lineage>
</organism>
<dbReference type="Proteomes" id="UP001379533">
    <property type="component" value="Chromosome"/>
</dbReference>
<keyword evidence="1" id="KW-0732">Signal</keyword>